<protein>
    <submittedName>
        <fullName evidence="1">Uncharacterized protein</fullName>
    </submittedName>
</protein>
<evidence type="ECO:0000313" key="1">
    <source>
        <dbReference type="EMBL" id="KOF76615.1"/>
    </source>
</evidence>
<accession>A0A0L8GJB2</accession>
<dbReference type="EMBL" id="KQ421733">
    <property type="protein sequence ID" value="KOF76615.1"/>
    <property type="molecule type" value="Genomic_DNA"/>
</dbReference>
<name>A0A0L8GJB2_OCTBM</name>
<sequence>MNKYNFILHAVLDSPANRQFNRRTSTIDHLSSSLSAACLIDNLKLDYKVDLASVQVTCTLT</sequence>
<reference evidence="1" key="1">
    <citation type="submission" date="2015-07" db="EMBL/GenBank/DDBJ databases">
        <title>MeaNS - Measles Nucleotide Surveillance Program.</title>
        <authorList>
            <person name="Tran T."/>
            <person name="Druce J."/>
        </authorList>
    </citation>
    <scope>NUCLEOTIDE SEQUENCE</scope>
    <source>
        <strain evidence="1">UCB-OBI-ISO-001</strain>
        <tissue evidence="1">Gonad</tissue>
    </source>
</reference>
<organism evidence="1">
    <name type="scientific">Octopus bimaculoides</name>
    <name type="common">California two-spotted octopus</name>
    <dbReference type="NCBI Taxonomy" id="37653"/>
    <lineage>
        <taxon>Eukaryota</taxon>
        <taxon>Metazoa</taxon>
        <taxon>Spiralia</taxon>
        <taxon>Lophotrochozoa</taxon>
        <taxon>Mollusca</taxon>
        <taxon>Cephalopoda</taxon>
        <taxon>Coleoidea</taxon>
        <taxon>Octopodiformes</taxon>
        <taxon>Octopoda</taxon>
        <taxon>Incirrata</taxon>
        <taxon>Octopodidae</taxon>
        <taxon>Octopus</taxon>
    </lineage>
</organism>
<dbReference type="AlphaFoldDB" id="A0A0L8GJB2"/>
<gene>
    <name evidence="1" type="ORF">OCBIM_22033138mg</name>
</gene>
<proteinExistence type="predicted"/>